<accession>A0A0C9TAT8</accession>
<dbReference type="PANTHER" id="PTHR11909">
    <property type="entry name" value="CASEIN KINASE-RELATED"/>
    <property type="match status" value="1"/>
</dbReference>
<protein>
    <recommendedName>
        <fullName evidence="1">Protein kinase domain-containing protein</fullName>
    </recommendedName>
</protein>
<dbReference type="Proteomes" id="UP000053647">
    <property type="component" value="Unassembled WGS sequence"/>
</dbReference>
<evidence type="ECO:0000313" key="3">
    <source>
        <dbReference type="Proteomes" id="UP000053647"/>
    </source>
</evidence>
<organism evidence="2 3">
    <name type="scientific">Paxillus involutus ATCC 200175</name>
    <dbReference type="NCBI Taxonomy" id="664439"/>
    <lineage>
        <taxon>Eukaryota</taxon>
        <taxon>Fungi</taxon>
        <taxon>Dikarya</taxon>
        <taxon>Basidiomycota</taxon>
        <taxon>Agaricomycotina</taxon>
        <taxon>Agaricomycetes</taxon>
        <taxon>Agaricomycetidae</taxon>
        <taxon>Boletales</taxon>
        <taxon>Paxilineae</taxon>
        <taxon>Paxillaceae</taxon>
        <taxon>Paxillus</taxon>
    </lineage>
</organism>
<keyword evidence="3" id="KW-1185">Reference proteome</keyword>
<dbReference type="InterPro" id="IPR050235">
    <property type="entry name" value="CK1_Ser-Thr_kinase"/>
</dbReference>
<dbReference type="GO" id="GO:0005524">
    <property type="term" value="F:ATP binding"/>
    <property type="evidence" value="ECO:0007669"/>
    <property type="project" value="InterPro"/>
</dbReference>
<name>A0A0C9TAT8_PAXIN</name>
<dbReference type="PROSITE" id="PS50011">
    <property type="entry name" value="PROTEIN_KINASE_DOM"/>
    <property type="match status" value="1"/>
</dbReference>
<dbReference type="AlphaFoldDB" id="A0A0C9TAT8"/>
<dbReference type="SUPFAM" id="SSF56112">
    <property type="entry name" value="Protein kinase-like (PK-like)"/>
    <property type="match status" value="1"/>
</dbReference>
<proteinExistence type="predicted"/>
<dbReference type="InterPro" id="IPR011009">
    <property type="entry name" value="Kinase-like_dom_sf"/>
</dbReference>
<sequence>MEVKRVDGRFRLKENLGTCTKCSMFRATNLIDIGHTVLIKIGQSKHHGLLECERAILDQLRGLPGIPGVIWSGTEFEQDVMIFEDLGPTLDNVFKSTGQRLSMNTIVFLAEYLIKFLQHIHSRSYIYSNIRPQNILVGPVLPGQQTNELCLFNFSLAQLYRDPRTYSHVSFLSSRPLSTILPFASLNHHSGNQLSRRDDLESLAYLLLYLTCSSFPWIDTNITSNSDILQSKESISVAQLCDALPLPFTTFLSYVYDLSFTQKPDYNYVLNLFHALHADTAVPPPVLSPAVEMSEWAYWTEDAVSLHPKLAVSVYETPRKQQRNTTVAPPTSVKRCVASPR</sequence>
<evidence type="ECO:0000259" key="1">
    <source>
        <dbReference type="PROSITE" id="PS50011"/>
    </source>
</evidence>
<dbReference type="Gene3D" id="1.10.510.10">
    <property type="entry name" value="Transferase(Phosphotransferase) domain 1"/>
    <property type="match status" value="1"/>
</dbReference>
<feature type="domain" description="Protein kinase" evidence="1">
    <location>
        <begin position="10"/>
        <end position="277"/>
    </location>
</feature>
<dbReference type="SMART" id="SM00220">
    <property type="entry name" value="S_TKc"/>
    <property type="match status" value="1"/>
</dbReference>
<evidence type="ECO:0000313" key="2">
    <source>
        <dbReference type="EMBL" id="KIJ12675.1"/>
    </source>
</evidence>
<dbReference type="HOGENOM" id="CLU_019279_2_0_1"/>
<dbReference type="InterPro" id="IPR000719">
    <property type="entry name" value="Prot_kinase_dom"/>
</dbReference>
<gene>
    <name evidence="2" type="ORF">PAXINDRAFT_14437</name>
</gene>
<dbReference type="GO" id="GO:0004672">
    <property type="term" value="F:protein kinase activity"/>
    <property type="evidence" value="ECO:0007669"/>
    <property type="project" value="InterPro"/>
</dbReference>
<dbReference type="OrthoDB" id="2640723at2759"/>
<reference evidence="3" key="2">
    <citation type="submission" date="2015-01" db="EMBL/GenBank/DDBJ databases">
        <title>Evolutionary Origins and Diversification of the Mycorrhizal Mutualists.</title>
        <authorList>
            <consortium name="DOE Joint Genome Institute"/>
            <consortium name="Mycorrhizal Genomics Consortium"/>
            <person name="Kohler A."/>
            <person name="Kuo A."/>
            <person name="Nagy L.G."/>
            <person name="Floudas D."/>
            <person name="Copeland A."/>
            <person name="Barry K.W."/>
            <person name="Cichocki N."/>
            <person name="Veneault-Fourrey C."/>
            <person name="LaButti K."/>
            <person name="Lindquist E.A."/>
            <person name="Lipzen A."/>
            <person name="Lundell T."/>
            <person name="Morin E."/>
            <person name="Murat C."/>
            <person name="Riley R."/>
            <person name="Ohm R."/>
            <person name="Sun H."/>
            <person name="Tunlid A."/>
            <person name="Henrissat B."/>
            <person name="Grigoriev I.V."/>
            <person name="Hibbett D.S."/>
            <person name="Martin F."/>
        </authorList>
    </citation>
    <scope>NUCLEOTIDE SEQUENCE [LARGE SCALE GENOMIC DNA]</scope>
    <source>
        <strain evidence="3">ATCC 200175</strain>
    </source>
</reference>
<dbReference type="EMBL" id="KN819360">
    <property type="protein sequence ID" value="KIJ12675.1"/>
    <property type="molecule type" value="Genomic_DNA"/>
</dbReference>
<reference evidence="2 3" key="1">
    <citation type="submission" date="2014-06" db="EMBL/GenBank/DDBJ databases">
        <authorList>
            <consortium name="DOE Joint Genome Institute"/>
            <person name="Kuo A."/>
            <person name="Kohler A."/>
            <person name="Nagy L.G."/>
            <person name="Floudas D."/>
            <person name="Copeland A."/>
            <person name="Barry K.W."/>
            <person name="Cichocki N."/>
            <person name="Veneault-Fourrey C."/>
            <person name="LaButti K."/>
            <person name="Lindquist E.A."/>
            <person name="Lipzen A."/>
            <person name="Lundell T."/>
            <person name="Morin E."/>
            <person name="Murat C."/>
            <person name="Sun H."/>
            <person name="Tunlid A."/>
            <person name="Henrissat B."/>
            <person name="Grigoriev I.V."/>
            <person name="Hibbett D.S."/>
            <person name="Martin F."/>
            <person name="Nordberg H.P."/>
            <person name="Cantor M.N."/>
            <person name="Hua S.X."/>
        </authorList>
    </citation>
    <scope>NUCLEOTIDE SEQUENCE [LARGE SCALE GENOMIC DNA]</scope>
    <source>
        <strain evidence="2 3">ATCC 200175</strain>
    </source>
</reference>